<dbReference type="InterPro" id="IPR004089">
    <property type="entry name" value="MCPsignal_dom"/>
</dbReference>
<keyword evidence="7" id="KW-1185">Reference proteome</keyword>
<keyword evidence="2" id="KW-1003">Cell membrane</keyword>
<sequence length="564" mass="61250">MSVGKKLLLSSLAIFLIILFLGVNALLRMNDINKKADEINTSWLPGVASINNINFLTEHVLTQELKFMDSTNPEERKNLAEQMNKTLATIEGTLASYEKTIFLDEDRKNFEGLKKEWAAYQDIHQKIMNSKIGDTNLFLQLREQSAASFSAMQNDLDALVKLNNAGSDKAATEANDIYTNGKLLIIILEIVAIVSSLAISLLLTRNITRPLKLVTGNVKRVSEGDLSLEAVQVANRDEIGELATHFNDMVVKLRQVVSSINASAEQVSATSFQLSEAAQQSGESSAQVAATINDVAEGASQQADQTSTILKIMNTTKEKVEIGNQQALKTLQNASASTTLSHEGNTAIRDAVEHLDTVTETVELATDSIQKLGKRSEEIGNIITVITDISSQTNLLALNAAIEAARAGEHGKGFAVVADEVRKLAEESSKAAGQITELINHIQSETFTTIETMEKNLEAVHHQVHIIERGGDALGRIVKNVEETEKDTKQVQEIFKEIQQNSQEVFTSIQGISLVIEEAAASSQEVAAAAEEQSATVQEIAASSTELSTIAARLKQEVAIFKLA</sequence>
<evidence type="ECO:0000256" key="3">
    <source>
        <dbReference type="ARBA" id="ARBA00023136"/>
    </source>
</evidence>
<dbReference type="KEGG" id="asoc:CB4_00116"/>
<dbReference type="PANTHER" id="PTHR32089:SF112">
    <property type="entry name" value="LYSOZYME-LIKE PROTEIN-RELATED"/>
    <property type="match status" value="1"/>
</dbReference>
<keyword evidence="3" id="KW-0472">Membrane</keyword>
<reference evidence="6 7" key="1">
    <citation type="submission" date="2015-12" db="EMBL/GenBank/DDBJ databases">
        <title>Genome sequence of Aneurinibacillus soli.</title>
        <authorList>
            <person name="Lee J.S."/>
            <person name="Lee K.C."/>
            <person name="Kim K.K."/>
            <person name="Lee B.W."/>
        </authorList>
    </citation>
    <scope>NUCLEOTIDE SEQUENCE [LARGE SCALE GENOMIC DNA]</scope>
    <source>
        <strain evidence="6 7">CB4</strain>
    </source>
</reference>
<name>A0A0U5B4W7_9BACL</name>
<protein>
    <submittedName>
        <fullName evidence="6">Methyl-accepting chemotaxis protein McpB</fullName>
    </submittedName>
</protein>
<dbReference type="InterPro" id="IPR024478">
    <property type="entry name" value="HlyB_4HB_MCP"/>
</dbReference>
<dbReference type="SMART" id="SM00304">
    <property type="entry name" value="HAMP"/>
    <property type="match status" value="1"/>
</dbReference>
<organism evidence="6 7">
    <name type="scientific">Aneurinibacillus soli</name>
    <dbReference type="NCBI Taxonomy" id="1500254"/>
    <lineage>
        <taxon>Bacteria</taxon>
        <taxon>Bacillati</taxon>
        <taxon>Bacillota</taxon>
        <taxon>Bacilli</taxon>
        <taxon>Bacillales</taxon>
        <taxon>Paenibacillaceae</taxon>
        <taxon>Aneurinibacillus group</taxon>
        <taxon>Aneurinibacillus</taxon>
    </lineage>
</organism>
<dbReference type="GO" id="GO:0005886">
    <property type="term" value="C:plasma membrane"/>
    <property type="evidence" value="ECO:0007669"/>
    <property type="project" value="UniProtKB-SubCell"/>
</dbReference>
<evidence type="ECO:0000256" key="5">
    <source>
        <dbReference type="ARBA" id="ARBA00029447"/>
    </source>
</evidence>
<dbReference type="PROSITE" id="PS50885">
    <property type="entry name" value="HAMP"/>
    <property type="match status" value="1"/>
</dbReference>
<dbReference type="Pfam" id="PF00672">
    <property type="entry name" value="HAMP"/>
    <property type="match status" value="1"/>
</dbReference>
<dbReference type="OrthoDB" id="358716at2"/>
<evidence type="ECO:0000313" key="7">
    <source>
        <dbReference type="Proteomes" id="UP000217696"/>
    </source>
</evidence>
<evidence type="ECO:0000256" key="2">
    <source>
        <dbReference type="ARBA" id="ARBA00022475"/>
    </source>
</evidence>
<dbReference type="SUPFAM" id="SSF58104">
    <property type="entry name" value="Methyl-accepting chemotaxis protein (MCP) signaling domain"/>
    <property type="match status" value="1"/>
</dbReference>
<dbReference type="EMBL" id="AP017312">
    <property type="protein sequence ID" value="BAU26044.1"/>
    <property type="molecule type" value="Genomic_DNA"/>
</dbReference>
<evidence type="ECO:0000256" key="4">
    <source>
        <dbReference type="ARBA" id="ARBA00023224"/>
    </source>
</evidence>
<dbReference type="CDD" id="cd11386">
    <property type="entry name" value="MCP_signal"/>
    <property type="match status" value="1"/>
</dbReference>
<dbReference type="Gene3D" id="1.10.287.950">
    <property type="entry name" value="Methyl-accepting chemotaxis protein"/>
    <property type="match status" value="1"/>
</dbReference>
<dbReference type="PROSITE" id="PS50111">
    <property type="entry name" value="CHEMOTAXIS_TRANSDUC_2"/>
    <property type="match status" value="1"/>
</dbReference>
<comment type="similarity">
    <text evidence="5">Belongs to the methyl-accepting chemotaxis (MCP) protein family.</text>
</comment>
<dbReference type="CDD" id="cd06225">
    <property type="entry name" value="HAMP"/>
    <property type="match status" value="1"/>
</dbReference>
<dbReference type="AlphaFoldDB" id="A0A0U5B4W7"/>
<keyword evidence="4" id="KW-0807">Transducer</keyword>
<dbReference type="SMART" id="SM00283">
    <property type="entry name" value="MA"/>
    <property type="match status" value="1"/>
</dbReference>
<evidence type="ECO:0000313" key="6">
    <source>
        <dbReference type="EMBL" id="BAU26044.1"/>
    </source>
</evidence>
<accession>A0A0U5B4W7</accession>
<gene>
    <name evidence="6" type="primary">mcpB_1</name>
    <name evidence="6" type="ORF">CB4_00116</name>
</gene>
<dbReference type="Pfam" id="PF12729">
    <property type="entry name" value="4HB_MCP_1"/>
    <property type="match status" value="1"/>
</dbReference>
<dbReference type="Pfam" id="PF00015">
    <property type="entry name" value="MCPsignal"/>
    <property type="match status" value="1"/>
</dbReference>
<dbReference type="Proteomes" id="UP000217696">
    <property type="component" value="Chromosome"/>
</dbReference>
<dbReference type="RefSeq" id="WP_096463126.1">
    <property type="nucleotide sequence ID" value="NZ_AP017312.1"/>
</dbReference>
<dbReference type="PANTHER" id="PTHR32089">
    <property type="entry name" value="METHYL-ACCEPTING CHEMOTAXIS PROTEIN MCPB"/>
    <property type="match status" value="1"/>
</dbReference>
<proteinExistence type="inferred from homology"/>
<comment type="subcellular location">
    <subcellularLocation>
        <location evidence="1">Cell membrane</location>
    </subcellularLocation>
</comment>
<dbReference type="InterPro" id="IPR003660">
    <property type="entry name" value="HAMP_dom"/>
</dbReference>
<dbReference type="Gene3D" id="6.10.340.10">
    <property type="match status" value="1"/>
</dbReference>
<dbReference type="GO" id="GO:0007165">
    <property type="term" value="P:signal transduction"/>
    <property type="evidence" value="ECO:0007669"/>
    <property type="project" value="UniProtKB-KW"/>
</dbReference>
<evidence type="ECO:0000256" key="1">
    <source>
        <dbReference type="ARBA" id="ARBA00004236"/>
    </source>
</evidence>